<keyword evidence="3" id="KW-1185">Reference proteome</keyword>
<evidence type="ECO:0000313" key="3">
    <source>
        <dbReference type="Proteomes" id="UP000068067"/>
    </source>
</evidence>
<keyword evidence="2" id="KW-0614">Plasmid</keyword>
<feature type="compositionally biased region" description="Basic residues" evidence="1">
    <location>
        <begin position="42"/>
        <end position="52"/>
    </location>
</feature>
<organism evidence="2 3">
    <name type="scientific">Corynebacterium deserti GIMN1.010</name>
    <dbReference type="NCBI Taxonomy" id="931089"/>
    <lineage>
        <taxon>Bacteria</taxon>
        <taxon>Bacillati</taxon>
        <taxon>Actinomycetota</taxon>
        <taxon>Actinomycetes</taxon>
        <taxon>Mycobacteriales</taxon>
        <taxon>Corynebacteriaceae</taxon>
        <taxon>Corynebacterium</taxon>
    </lineage>
</organism>
<proteinExistence type="predicted"/>
<gene>
    <name evidence="2" type="ORF">CDES_14455</name>
</gene>
<evidence type="ECO:0000256" key="1">
    <source>
        <dbReference type="SAM" id="MobiDB-lite"/>
    </source>
</evidence>
<geneLocation type="plasmid" evidence="2 3">
    <name>pCdes2</name>
</geneLocation>
<dbReference type="EMBL" id="CP009222">
    <property type="protein sequence ID" value="ALC07197.1"/>
    <property type="molecule type" value="Genomic_DNA"/>
</dbReference>
<feature type="compositionally biased region" description="Basic residues" evidence="1">
    <location>
        <begin position="67"/>
        <end position="82"/>
    </location>
</feature>
<name>A0A0M4CP63_9CORY</name>
<protein>
    <submittedName>
        <fullName evidence="2">Uncharacterized protein</fullName>
    </submittedName>
</protein>
<dbReference type="Proteomes" id="UP000068067">
    <property type="component" value="Plasmid pCdes2"/>
</dbReference>
<reference evidence="2 3" key="1">
    <citation type="submission" date="2014-08" db="EMBL/GenBank/DDBJ databases">
        <title>Complete genome sequence of Corynebacterium deserti GIMN1.010 (=DSM 45689), isolated from desert sand in western China.</title>
        <authorList>
            <person name="Ruckert C."/>
            <person name="Albersmeier A."/>
            <person name="Kalinowski J."/>
        </authorList>
    </citation>
    <scope>NUCLEOTIDE SEQUENCE [LARGE SCALE GENOMIC DNA]</scope>
    <source>
        <strain evidence="2 3">GIMN1.010</strain>
        <plasmid evidence="2 3">pCdes2</plasmid>
    </source>
</reference>
<accession>A0A0M4CP63</accession>
<feature type="region of interest" description="Disordered" evidence="1">
    <location>
        <begin position="42"/>
        <end position="82"/>
    </location>
</feature>
<dbReference type="AlphaFoldDB" id="A0A0M4CP63"/>
<dbReference type="KEGG" id="cdx:CDES_14455"/>
<sequence>MRLPGRPARHRDTGAGARAVRVAPHHAAADRAPVPVHRVRARVASGHHRRGRATGQDLPRRAALGAGRHRGPAPVHGPRRRRTRRLLEHRPAILTPPGPLHLVPHRITAASPLRTPDPEEPI</sequence>
<evidence type="ECO:0000313" key="2">
    <source>
        <dbReference type="EMBL" id="ALC07197.1"/>
    </source>
</evidence>